<dbReference type="Pfam" id="PF26017">
    <property type="entry name" value="BACK_BTBD8"/>
    <property type="match status" value="1"/>
</dbReference>
<dbReference type="AlphaFoldDB" id="A0A8K0K7C3"/>
<evidence type="ECO:0000313" key="4">
    <source>
        <dbReference type="Proteomes" id="UP000792457"/>
    </source>
</evidence>
<gene>
    <name evidence="3" type="ORF">J437_LFUL008649</name>
</gene>
<feature type="non-terminal residue" evidence="3">
    <location>
        <position position="166"/>
    </location>
</feature>
<name>A0A8K0K7C3_LADFU</name>
<evidence type="ECO:0000313" key="3">
    <source>
        <dbReference type="EMBL" id="KAG8228570.1"/>
    </source>
</evidence>
<dbReference type="CDD" id="cd18490">
    <property type="entry name" value="BACK_BTBD8"/>
    <property type="match status" value="1"/>
</dbReference>
<sequence>MIIYMIFVVLLALKKGIFQFRPGEIYFLICSVCAVGVLECLPLAAAYGLDEIYRKSLKWITKYFIRIWPSKAFAALPRELIDKCYHQHVVHMSVENILDTVMCCDKLLATLPNVRWAEPVFGITSQLLEAAVKFIADNFSGVVLSDKFQSLGKELSWNISRLEESI</sequence>
<keyword evidence="1" id="KW-1133">Transmembrane helix</keyword>
<keyword evidence="4" id="KW-1185">Reference proteome</keyword>
<evidence type="ECO:0000259" key="2">
    <source>
        <dbReference type="Pfam" id="PF26017"/>
    </source>
</evidence>
<proteinExistence type="predicted"/>
<feature type="domain" description="BTBD8 BACK" evidence="2">
    <location>
        <begin position="28"/>
        <end position="143"/>
    </location>
</feature>
<dbReference type="InterPro" id="IPR043225">
    <property type="entry name" value="BACK_BTBD8"/>
</dbReference>
<dbReference type="PANTHER" id="PTHR22427">
    <property type="entry name" value="GH15728P"/>
    <property type="match status" value="1"/>
</dbReference>
<protein>
    <recommendedName>
        <fullName evidence="2">BTBD8 BACK domain-containing protein</fullName>
    </recommendedName>
</protein>
<evidence type="ECO:0000256" key="1">
    <source>
        <dbReference type="SAM" id="Phobius"/>
    </source>
</evidence>
<reference evidence="3" key="1">
    <citation type="submission" date="2013-04" db="EMBL/GenBank/DDBJ databases">
        <authorList>
            <person name="Qu J."/>
            <person name="Murali S.C."/>
            <person name="Bandaranaike D."/>
            <person name="Bellair M."/>
            <person name="Blankenburg K."/>
            <person name="Chao H."/>
            <person name="Dinh H."/>
            <person name="Doddapaneni H."/>
            <person name="Downs B."/>
            <person name="Dugan-Rocha S."/>
            <person name="Elkadiri S."/>
            <person name="Gnanaolivu R.D."/>
            <person name="Hernandez B."/>
            <person name="Javaid M."/>
            <person name="Jayaseelan J.C."/>
            <person name="Lee S."/>
            <person name="Li M."/>
            <person name="Ming W."/>
            <person name="Munidasa M."/>
            <person name="Muniz J."/>
            <person name="Nguyen L."/>
            <person name="Ongeri F."/>
            <person name="Osuji N."/>
            <person name="Pu L.-L."/>
            <person name="Puazo M."/>
            <person name="Qu C."/>
            <person name="Quiroz J."/>
            <person name="Raj R."/>
            <person name="Weissenberger G."/>
            <person name="Xin Y."/>
            <person name="Zou X."/>
            <person name="Han Y."/>
            <person name="Richards S."/>
            <person name="Worley K."/>
            <person name="Muzny D."/>
            <person name="Gibbs R."/>
        </authorList>
    </citation>
    <scope>NUCLEOTIDE SEQUENCE</scope>
    <source>
        <strain evidence="3">Sampled in the wild</strain>
    </source>
</reference>
<keyword evidence="1" id="KW-0472">Membrane</keyword>
<dbReference type="EMBL" id="KZ308377">
    <property type="protein sequence ID" value="KAG8228570.1"/>
    <property type="molecule type" value="Genomic_DNA"/>
</dbReference>
<organism evidence="3 4">
    <name type="scientific">Ladona fulva</name>
    <name type="common">Scarce chaser dragonfly</name>
    <name type="synonym">Libellula fulva</name>
    <dbReference type="NCBI Taxonomy" id="123851"/>
    <lineage>
        <taxon>Eukaryota</taxon>
        <taxon>Metazoa</taxon>
        <taxon>Ecdysozoa</taxon>
        <taxon>Arthropoda</taxon>
        <taxon>Hexapoda</taxon>
        <taxon>Insecta</taxon>
        <taxon>Pterygota</taxon>
        <taxon>Palaeoptera</taxon>
        <taxon>Odonata</taxon>
        <taxon>Epiprocta</taxon>
        <taxon>Anisoptera</taxon>
        <taxon>Libelluloidea</taxon>
        <taxon>Libellulidae</taxon>
        <taxon>Ladona</taxon>
    </lineage>
</organism>
<accession>A0A8K0K7C3</accession>
<dbReference type="Proteomes" id="UP000792457">
    <property type="component" value="Unassembled WGS sequence"/>
</dbReference>
<dbReference type="OrthoDB" id="409642at2759"/>
<keyword evidence="1" id="KW-0812">Transmembrane</keyword>
<comment type="caution">
    <text evidence="3">The sequence shown here is derived from an EMBL/GenBank/DDBJ whole genome shotgun (WGS) entry which is preliminary data.</text>
</comment>
<dbReference type="PANTHER" id="PTHR22427:SF7">
    <property type="entry name" value="GH15728P"/>
    <property type="match status" value="1"/>
</dbReference>
<reference evidence="3" key="2">
    <citation type="submission" date="2017-10" db="EMBL/GenBank/DDBJ databases">
        <title>Ladona fulva Genome sequencing and assembly.</title>
        <authorList>
            <person name="Murali S."/>
            <person name="Richards S."/>
            <person name="Bandaranaike D."/>
            <person name="Bellair M."/>
            <person name="Blankenburg K."/>
            <person name="Chao H."/>
            <person name="Dinh H."/>
            <person name="Doddapaneni H."/>
            <person name="Dugan-Rocha S."/>
            <person name="Elkadiri S."/>
            <person name="Gnanaolivu R."/>
            <person name="Hernandez B."/>
            <person name="Skinner E."/>
            <person name="Javaid M."/>
            <person name="Lee S."/>
            <person name="Li M."/>
            <person name="Ming W."/>
            <person name="Munidasa M."/>
            <person name="Muniz J."/>
            <person name="Nguyen L."/>
            <person name="Hughes D."/>
            <person name="Osuji N."/>
            <person name="Pu L.-L."/>
            <person name="Puazo M."/>
            <person name="Qu C."/>
            <person name="Quiroz J."/>
            <person name="Raj R."/>
            <person name="Weissenberger G."/>
            <person name="Xin Y."/>
            <person name="Zou X."/>
            <person name="Han Y."/>
            <person name="Worley K."/>
            <person name="Muzny D."/>
            <person name="Gibbs R."/>
        </authorList>
    </citation>
    <scope>NUCLEOTIDE SEQUENCE</scope>
    <source>
        <strain evidence="3">Sampled in the wild</strain>
    </source>
</reference>
<feature type="transmembrane region" description="Helical" evidence="1">
    <location>
        <begin position="25"/>
        <end position="49"/>
    </location>
</feature>